<evidence type="ECO:0000256" key="6">
    <source>
        <dbReference type="ARBA" id="ARBA00022737"/>
    </source>
</evidence>
<comment type="caution">
    <text evidence="11">The sequence shown here is derived from an EMBL/GenBank/DDBJ whole genome shotgun (WGS) entry which is preliminary data.</text>
</comment>
<evidence type="ECO:0000256" key="5">
    <source>
        <dbReference type="ARBA" id="ARBA00022723"/>
    </source>
</evidence>
<dbReference type="AlphaFoldDB" id="A0AAV7K203"/>
<dbReference type="GO" id="GO:0035303">
    <property type="term" value="P:regulation of dephosphorylation"/>
    <property type="evidence" value="ECO:0007669"/>
    <property type="project" value="InterPro"/>
</dbReference>
<evidence type="ECO:0000256" key="3">
    <source>
        <dbReference type="ARBA" id="ARBA00022320"/>
    </source>
</evidence>
<dbReference type="CDD" id="cd21505">
    <property type="entry name" value="PPP2R3C"/>
    <property type="match status" value="1"/>
</dbReference>
<dbReference type="GO" id="GO:0005813">
    <property type="term" value="C:centrosome"/>
    <property type="evidence" value="ECO:0007669"/>
    <property type="project" value="TreeGrafter"/>
</dbReference>
<comment type="subcellular location">
    <subcellularLocation>
        <location evidence="2">Cytoplasm</location>
    </subcellularLocation>
    <subcellularLocation>
        <location evidence="1">Nucleus</location>
    </subcellularLocation>
</comment>
<evidence type="ECO:0000259" key="10">
    <source>
        <dbReference type="PROSITE" id="PS50222"/>
    </source>
</evidence>
<evidence type="ECO:0000256" key="9">
    <source>
        <dbReference type="SAM" id="MobiDB-lite"/>
    </source>
</evidence>
<evidence type="ECO:0000256" key="4">
    <source>
        <dbReference type="ARBA" id="ARBA00022490"/>
    </source>
</evidence>
<evidence type="ECO:0000313" key="12">
    <source>
        <dbReference type="Proteomes" id="UP001165289"/>
    </source>
</evidence>
<evidence type="ECO:0000256" key="7">
    <source>
        <dbReference type="ARBA" id="ARBA00022837"/>
    </source>
</evidence>
<dbReference type="InterPro" id="IPR018247">
    <property type="entry name" value="EF_Hand_1_Ca_BS"/>
</dbReference>
<dbReference type="GO" id="GO:0005819">
    <property type="term" value="C:spindle"/>
    <property type="evidence" value="ECO:0007669"/>
    <property type="project" value="TreeGrafter"/>
</dbReference>
<dbReference type="GO" id="GO:0005634">
    <property type="term" value="C:nucleus"/>
    <property type="evidence" value="ECO:0007669"/>
    <property type="project" value="UniProtKB-SubCell"/>
</dbReference>
<keyword evidence="7" id="KW-0106">Calcium</keyword>
<protein>
    <recommendedName>
        <fullName evidence="3">Serine/threonine-protein phosphatase 2A regulatory subunit B'' subunit gamma</fullName>
    </recommendedName>
</protein>
<dbReference type="PROSITE" id="PS00018">
    <property type="entry name" value="EF_HAND_1"/>
    <property type="match status" value="1"/>
</dbReference>
<dbReference type="InterPro" id="IPR041534">
    <property type="entry name" value="EF-hand_13"/>
</dbReference>
<dbReference type="Pfam" id="PF17958">
    <property type="entry name" value="EF-hand_13"/>
    <property type="match status" value="1"/>
</dbReference>
<feature type="compositionally biased region" description="Polar residues" evidence="9">
    <location>
        <begin position="1"/>
        <end position="20"/>
    </location>
</feature>
<feature type="region of interest" description="Disordered" evidence="9">
    <location>
        <begin position="1"/>
        <end position="23"/>
    </location>
</feature>
<dbReference type="GO" id="GO:0000226">
    <property type="term" value="P:microtubule cytoskeleton organization"/>
    <property type="evidence" value="ECO:0007669"/>
    <property type="project" value="TreeGrafter"/>
</dbReference>
<keyword evidence="8" id="KW-0539">Nucleus</keyword>
<accession>A0AAV7K203</accession>
<organism evidence="11 12">
    <name type="scientific">Oopsacas minuta</name>
    <dbReference type="NCBI Taxonomy" id="111878"/>
    <lineage>
        <taxon>Eukaryota</taxon>
        <taxon>Metazoa</taxon>
        <taxon>Porifera</taxon>
        <taxon>Hexactinellida</taxon>
        <taxon>Hexasterophora</taxon>
        <taxon>Lyssacinosida</taxon>
        <taxon>Leucopsacidae</taxon>
        <taxon>Oopsacas</taxon>
    </lineage>
</organism>
<feature type="domain" description="EF-hand" evidence="10">
    <location>
        <begin position="376"/>
        <end position="411"/>
    </location>
</feature>
<dbReference type="GO" id="GO:0005509">
    <property type="term" value="F:calcium ion binding"/>
    <property type="evidence" value="ECO:0007669"/>
    <property type="project" value="InterPro"/>
</dbReference>
<dbReference type="PANTHER" id="PTHR12085:SF3">
    <property type="entry name" value="SERINE_THREONINE-PROTEIN PHOSPHATASE 2A REGULATORY SUBUNIT B'' SUBUNIT GAMMA"/>
    <property type="match status" value="1"/>
</dbReference>
<evidence type="ECO:0000313" key="11">
    <source>
        <dbReference type="EMBL" id="KAI6655274.1"/>
    </source>
</evidence>
<dbReference type="Proteomes" id="UP001165289">
    <property type="component" value="Unassembled WGS sequence"/>
</dbReference>
<name>A0AAV7K203_9METZ</name>
<keyword evidence="5" id="KW-0479">Metal-binding</keyword>
<evidence type="ECO:0000256" key="8">
    <source>
        <dbReference type="ARBA" id="ARBA00023242"/>
    </source>
</evidence>
<keyword evidence="12" id="KW-1185">Reference proteome</keyword>
<reference evidence="11 12" key="1">
    <citation type="journal article" date="2023" name="BMC Biol.">
        <title>The compact genome of the sponge Oopsacas minuta (Hexactinellida) is lacking key metazoan core genes.</title>
        <authorList>
            <person name="Santini S."/>
            <person name="Schenkelaars Q."/>
            <person name="Jourda C."/>
            <person name="Duchesne M."/>
            <person name="Belahbib H."/>
            <person name="Rocher C."/>
            <person name="Selva M."/>
            <person name="Riesgo A."/>
            <person name="Vervoort M."/>
            <person name="Leys S.P."/>
            <person name="Kodjabachian L."/>
            <person name="Le Bivic A."/>
            <person name="Borchiellini C."/>
            <person name="Claverie J.M."/>
            <person name="Renard E."/>
        </authorList>
    </citation>
    <scope>NUCLEOTIDE SEQUENCE [LARGE SCALE GENOMIC DNA]</scope>
    <source>
        <strain evidence="11">SPO-2</strain>
    </source>
</reference>
<dbReference type="SUPFAM" id="SSF47473">
    <property type="entry name" value="EF-hand"/>
    <property type="match status" value="2"/>
</dbReference>
<proteinExistence type="predicted"/>
<dbReference type="GO" id="GO:0030865">
    <property type="term" value="P:cortical cytoskeleton organization"/>
    <property type="evidence" value="ECO:0007669"/>
    <property type="project" value="TreeGrafter"/>
</dbReference>
<keyword evidence="6" id="KW-0677">Repeat</keyword>
<gene>
    <name evidence="11" type="ORF">LOD99_2562</name>
</gene>
<dbReference type="Gene3D" id="1.10.238.10">
    <property type="entry name" value="EF-hand"/>
    <property type="match status" value="1"/>
</dbReference>
<dbReference type="PROSITE" id="PS50222">
    <property type="entry name" value="EF_HAND_2"/>
    <property type="match status" value="1"/>
</dbReference>
<dbReference type="FunFam" id="1.10.238.220:FF:000002">
    <property type="entry name" value="Serine/threonine-protein phosphatase 2A regulatory subunit B'' subunit gamma"/>
    <property type="match status" value="1"/>
</dbReference>
<dbReference type="InterPro" id="IPR002048">
    <property type="entry name" value="EF_hand_dom"/>
</dbReference>
<evidence type="ECO:0000256" key="1">
    <source>
        <dbReference type="ARBA" id="ARBA00004123"/>
    </source>
</evidence>
<dbReference type="Gene3D" id="1.10.238.220">
    <property type="match status" value="1"/>
</dbReference>
<dbReference type="EMBL" id="JAKMXF010000210">
    <property type="protein sequence ID" value="KAI6655274.1"/>
    <property type="molecule type" value="Genomic_DNA"/>
</dbReference>
<dbReference type="GO" id="GO:0005737">
    <property type="term" value="C:cytoplasm"/>
    <property type="evidence" value="ECO:0007669"/>
    <property type="project" value="UniProtKB-SubCell"/>
</dbReference>
<dbReference type="InterPro" id="IPR039865">
    <property type="entry name" value="PPP2R3C"/>
</dbReference>
<evidence type="ECO:0000256" key="2">
    <source>
        <dbReference type="ARBA" id="ARBA00004496"/>
    </source>
</evidence>
<keyword evidence="4" id="KW-0963">Cytoplasm</keyword>
<dbReference type="PANTHER" id="PTHR12085">
    <property type="entry name" value="SERINE/THREONINE-PROTEIN PHOSPHATASE 2A REGULATORY SUBUNIT B'' SUBUNIT GAMMA"/>
    <property type="match status" value="1"/>
</dbReference>
<sequence length="484" mass="56408">MTNQSESMTGVDDSTTNTTEPFEAVIPFEPLNNTDLSKVRNYKPLPSELSPEMIAYDEHQLLREAYTKLKGGKLPERHRSLSIIPKFYSKPPSEGSCLAQKLREEARSRFLKEKSTQLLDNQEVQQILQLLEKRSKSCSQDSYSKIDLSEQLINYQEFVSVGKQSSAKCQQFFQPSVFAKLFNGDPYGRLSVASFFTYVMRKVWLHQTRIGLSIYDVQGQGYLRETDLENYIIELIPTLPQLECLEISFYSFYVCTAVRKFFFLLDPMRTGRIKIQDILASSFLDELLELRDEDLPKEVQFSNWFSATSALRVYGQYLALDRDHNGMLSIEELSHYAKGTLTHVFLKQLFQECLTYEGEMDYKAYLDFVLAMENRKETQALQYFFRILDLNKDGYLHLMNLNYFFKGIQLMLNECGHDHVKFEDVQNEIFDMVKPSHPWRITLQDLIRSGQGETVINILIDLDGFWMYENRENILADNQDTGYN</sequence>
<dbReference type="InterPro" id="IPR011992">
    <property type="entry name" value="EF-hand-dom_pair"/>
</dbReference>